<dbReference type="GO" id="GO:0006508">
    <property type="term" value="P:proteolysis"/>
    <property type="evidence" value="ECO:0007669"/>
    <property type="project" value="UniProtKB-KW"/>
</dbReference>
<comment type="cofactor">
    <cofactor evidence="14">
        <name>Zn(2+)</name>
        <dbReference type="ChEBI" id="CHEBI:29105"/>
    </cofactor>
    <text evidence="14">Binds 1 zinc ion per subunit.</text>
</comment>
<evidence type="ECO:0000256" key="3">
    <source>
        <dbReference type="ARBA" id="ARBA00022670"/>
    </source>
</evidence>
<feature type="binding site" evidence="14">
    <location>
        <position position="355"/>
    </location>
    <ligand>
        <name>Zn(2+)</name>
        <dbReference type="ChEBI" id="CHEBI:29105"/>
        <note>catalytic</note>
    </ligand>
</feature>
<proteinExistence type="inferred from homology"/>
<evidence type="ECO:0000256" key="5">
    <source>
        <dbReference type="ARBA" id="ARBA00022723"/>
    </source>
</evidence>
<keyword evidence="12" id="KW-0325">Glycoprotein</keyword>
<dbReference type="AlphaFoldDB" id="A0A8T2PUT2"/>
<dbReference type="GO" id="GO:0005737">
    <property type="term" value="C:cytoplasm"/>
    <property type="evidence" value="ECO:0007669"/>
    <property type="project" value="TreeGrafter"/>
</dbReference>
<feature type="binding site" evidence="14">
    <location>
        <position position="351"/>
    </location>
    <ligand>
        <name>Zn(2+)</name>
        <dbReference type="ChEBI" id="CHEBI:29105"/>
        <note>catalytic</note>
    </ligand>
</feature>
<dbReference type="InterPro" id="IPR045357">
    <property type="entry name" value="Aminopeptidase_N-like_N"/>
</dbReference>
<evidence type="ECO:0000259" key="17">
    <source>
        <dbReference type="Pfam" id="PF17900"/>
    </source>
</evidence>
<dbReference type="GO" id="GO:0008270">
    <property type="term" value="F:zinc ion binding"/>
    <property type="evidence" value="ECO:0007669"/>
    <property type="project" value="InterPro"/>
</dbReference>
<feature type="domain" description="Aminopeptidase N-like N-terminal" evidence="17">
    <location>
        <begin position="61"/>
        <end position="244"/>
    </location>
</feature>
<dbReference type="InterPro" id="IPR024571">
    <property type="entry name" value="ERAP1-like_C_dom"/>
</dbReference>
<dbReference type="Gene3D" id="1.25.50.20">
    <property type="match status" value="1"/>
</dbReference>
<evidence type="ECO:0000259" key="16">
    <source>
        <dbReference type="Pfam" id="PF11838"/>
    </source>
</evidence>
<keyword evidence="4" id="KW-0812">Transmembrane</keyword>
<keyword evidence="5 14" id="KW-0479">Metal-binding</keyword>
<dbReference type="FunFam" id="2.60.40.1730:FF:000001">
    <property type="entry name" value="Leucyl-cystinyl aminopeptidase"/>
    <property type="match status" value="1"/>
</dbReference>
<feature type="domain" description="Peptidase M1 membrane alanine aminopeptidase" evidence="15">
    <location>
        <begin position="357"/>
        <end position="403"/>
    </location>
</feature>
<comment type="similarity">
    <text evidence="2">Belongs to the peptidase M1 family.</text>
</comment>
<evidence type="ECO:0000256" key="7">
    <source>
        <dbReference type="ARBA" id="ARBA00022833"/>
    </source>
</evidence>
<name>A0A8T2PUT2_9TELE</name>
<keyword evidence="11" id="KW-0472">Membrane</keyword>
<organism evidence="18 19">
    <name type="scientific">Albula glossodonta</name>
    <name type="common">roundjaw bonefish</name>
    <dbReference type="NCBI Taxonomy" id="121402"/>
    <lineage>
        <taxon>Eukaryota</taxon>
        <taxon>Metazoa</taxon>
        <taxon>Chordata</taxon>
        <taxon>Craniata</taxon>
        <taxon>Vertebrata</taxon>
        <taxon>Euteleostomi</taxon>
        <taxon>Actinopterygii</taxon>
        <taxon>Neopterygii</taxon>
        <taxon>Teleostei</taxon>
        <taxon>Albuliformes</taxon>
        <taxon>Albulidae</taxon>
        <taxon>Albula</taxon>
    </lineage>
</organism>
<evidence type="ECO:0000256" key="2">
    <source>
        <dbReference type="ARBA" id="ARBA00010136"/>
    </source>
</evidence>
<dbReference type="InterPro" id="IPR034016">
    <property type="entry name" value="M1_APN-typ"/>
</dbReference>
<reference evidence="18" key="1">
    <citation type="thesis" date="2021" institute="BYU ScholarsArchive" country="Provo, UT, USA">
        <title>Applications of and Algorithms for Genome Assembly and Genomic Analyses with an Emphasis on Marine Teleosts.</title>
        <authorList>
            <person name="Pickett B.D."/>
        </authorList>
    </citation>
    <scope>NUCLEOTIDE SEQUENCE</scope>
    <source>
        <strain evidence="18">HI-2016</strain>
    </source>
</reference>
<keyword evidence="8" id="KW-0735">Signal-anchor</keyword>
<evidence type="ECO:0000256" key="1">
    <source>
        <dbReference type="ARBA" id="ARBA00004606"/>
    </source>
</evidence>
<dbReference type="PANTHER" id="PTHR11533">
    <property type="entry name" value="PROTEASE M1 ZINC METALLOPROTEASE"/>
    <property type="match status" value="1"/>
</dbReference>
<evidence type="ECO:0000256" key="8">
    <source>
        <dbReference type="ARBA" id="ARBA00022968"/>
    </source>
</evidence>
<accession>A0A8T2PUT2</accession>
<feature type="domain" description="Peptidase M1 membrane alanine aminopeptidase" evidence="15">
    <location>
        <begin position="279"/>
        <end position="356"/>
    </location>
</feature>
<dbReference type="InterPro" id="IPR042097">
    <property type="entry name" value="Aminopeptidase_N-like_N_sf"/>
</dbReference>
<evidence type="ECO:0000256" key="6">
    <source>
        <dbReference type="ARBA" id="ARBA00022801"/>
    </source>
</evidence>
<evidence type="ECO:0000256" key="4">
    <source>
        <dbReference type="ARBA" id="ARBA00022692"/>
    </source>
</evidence>
<evidence type="ECO:0000256" key="12">
    <source>
        <dbReference type="ARBA" id="ARBA00023180"/>
    </source>
</evidence>
<evidence type="ECO:0000256" key="9">
    <source>
        <dbReference type="ARBA" id="ARBA00022989"/>
    </source>
</evidence>
<sequence>MRRDYLATFSNMEGIAKQHLVRMLRLAMSCLLVSACSGLTIKTNNSESFPWSNMRLPTKVVPNHYDLSIHPNLTTLNFTGTVKISVDVKQDISYIVLHSKGLEITMAKILAEGMEQDMTVLEHLPHEQIALLLPHQLHGQRQYQLYIEYQADLADGFDGFYKSIYRTQNGYKRVLAATDFEPTAARMAFPCFDEPLFKSTFSIKIRRERRHIALSNMPKMQTVEHDDGLVEDIFDKSVKMSTYLVAFVIGDFRSISATTSTGVKISVYAVPEKWSQTHYALEVAVKLLEFFEAYFNISYPLPKQDLIAIPDFQGGAMENWGLITYRETALLYDPQMSSATDKLWITKVIGHELAHQGACVLNMLRDFLSEEVFQSGIIRYLEKYSYSNARSADLWNTIANASSEREFSTGGFCYTSSQAEKRAHQYTCDSLDLREMMDTWTQQMGIPLITVKRTGHNIHIQQERFLKGVLDEDADYTTLQSGTGKLSLDRALNLTHYLKKETDNIPLLQGISYLNVVYRLMERKNNTDTAENLKNYILWYFKDVIDKQTWSDTGSVSERRLRSELLELACDLGYTPCVSRASQIFNEWVASNGTRRYESLI</sequence>
<evidence type="ECO:0000256" key="10">
    <source>
        <dbReference type="ARBA" id="ARBA00023049"/>
    </source>
</evidence>
<evidence type="ECO:0000256" key="14">
    <source>
        <dbReference type="PIRSR" id="PIRSR634016-3"/>
    </source>
</evidence>
<dbReference type="GO" id="GO:0043171">
    <property type="term" value="P:peptide catabolic process"/>
    <property type="evidence" value="ECO:0007669"/>
    <property type="project" value="TreeGrafter"/>
</dbReference>
<dbReference type="Proteomes" id="UP000824540">
    <property type="component" value="Unassembled WGS sequence"/>
</dbReference>
<dbReference type="PANTHER" id="PTHR11533:SF239">
    <property type="entry name" value="ENDOPLASMIC RETICULUM AMINOPEPTIDASE 2"/>
    <property type="match status" value="1"/>
</dbReference>
<dbReference type="EMBL" id="JAFBMS010000002">
    <property type="protein sequence ID" value="KAG9355081.1"/>
    <property type="molecule type" value="Genomic_DNA"/>
</dbReference>
<evidence type="ECO:0008006" key="20">
    <source>
        <dbReference type="Google" id="ProtNLM"/>
    </source>
</evidence>
<comment type="caution">
    <text evidence="18">The sequence shown here is derived from an EMBL/GenBank/DDBJ whole genome shotgun (WGS) entry which is preliminary data.</text>
</comment>
<gene>
    <name evidence="18" type="ORF">JZ751_001794</name>
</gene>
<dbReference type="Pfam" id="PF11838">
    <property type="entry name" value="ERAP1_C"/>
    <property type="match status" value="1"/>
</dbReference>
<dbReference type="GO" id="GO:0016020">
    <property type="term" value="C:membrane"/>
    <property type="evidence" value="ECO:0007669"/>
    <property type="project" value="UniProtKB-SubCell"/>
</dbReference>
<keyword evidence="9" id="KW-1133">Transmembrane helix</keyword>
<keyword evidence="10" id="KW-0482">Metalloprotease</keyword>
<dbReference type="Pfam" id="PF17900">
    <property type="entry name" value="Peptidase_M1_N"/>
    <property type="match status" value="1"/>
</dbReference>
<evidence type="ECO:0000256" key="13">
    <source>
        <dbReference type="PIRSR" id="PIRSR634016-1"/>
    </source>
</evidence>
<dbReference type="InterPro" id="IPR050344">
    <property type="entry name" value="Peptidase_M1_aminopeptidases"/>
</dbReference>
<feature type="domain" description="ERAP1-like C-terminal" evidence="16">
    <location>
        <begin position="483"/>
        <end position="592"/>
    </location>
</feature>
<dbReference type="GO" id="GO:0042277">
    <property type="term" value="F:peptide binding"/>
    <property type="evidence" value="ECO:0007669"/>
    <property type="project" value="TreeGrafter"/>
</dbReference>
<dbReference type="InterPro" id="IPR001930">
    <property type="entry name" value="Peptidase_M1"/>
</dbReference>
<dbReference type="Gene3D" id="1.10.390.10">
    <property type="entry name" value="Neutral Protease Domain 2"/>
    <property type="match status" value="2"/>
</dbReference>
<comment type="subcellular location">
    <subcellularLocation>
        <location evidence="1">Membrane</location>
        <topology evidence="1">Single-pass type II membrane protein</topology>
    </subcellularLocation>
</comment>
<keyword evidence="6" id="KW-0378">Hydrolase</keyword>
<keyword evidence="3" id="KW-0645">Protease</keyword>
<keyword evidence="19" id="KW-1185">Reference proteome</keyword>
<dbReference type="GO" id="GO:0005615">
    <property type="term" value="C:extracellular space"/>
    <property type="evidence" value="ECO:0007669"/>
    <property type="project" value="TreeGrafter"/>
</dbReference>
<dbReference type="FunFam" id="1.10.390.10:FF:000033">
    <property type="entry name" value="Endoplasmic reticulum aminopeptidase 1b"/>
    <property type="match status" value="1"/>
</dbReference>
<evidence type="ECO:0000256" key="11">
    <source>
        <dbReference type="ARBA" id="ARBA00023136"/>
    </source>
</evidence>
<dbReference type="SUPFAM" id="SSF55486">
    <property type="entry name" value="Metalloproteases ('zincins'), catalytic domain"/>
    <property type="match status" value="2"/>
</dbReference>
<dbReference type="Pfam" id="PF01433">
    <property type="entry name" value="Peptidase_M1"/>
    <property type="match status" value="2"/>
</dbReference>
<dbReference type="InterPro" id="IPR027268">
    <property type="entry name" value="Peptidase_M4/M1_CTD_sf"/>
</dbReference>
<dbReference type="SUPFAM" id="SSF63737">
    <property type="entry name" value="Leukotriene A4 hydrolase N-terminal domain"/>
    <property type="match status" value="1"/>
</dbReference>
<keyword evidence="7 14" id="KW-0862">Zinc</keyword>
<evidence type="ECO:0000259" key="15">
    <source>
        <dbReference type="Pfam" id="PF01433"/>
    </source>
</evidence>
<protein>
    <recommendedName>
        <fullName evidence="20">Aminopeptidase</fullName>
    </recommendedName>
</protein>
<dbReference type="InterPro" id="IPR014782">
    <property type="entry name" value="Peptidase_M1_dom"/>
</dbReference>
<dbReference type="GO" id="GO:0070006">
    <property type="term" value="F:metalloaminopeptidase activity"/>
    <property type="evidence" value="ECO:0007669"/>
    <property type="project" value="TreeGrafter"/>
</dbReference>
<dbReference type="PRINTS" id="PR00756">
    <property type="entry name" value="ALADIPTASE"/>
</dbReference>
<evidence type="ECO:0000313" key="18">
    <source>
        <dbReference type="EMBL" id="KAG9355081.1"/>
    </source>
</evidence>
<dbReference type="OrthoDB" id="10031169at2759"/>
<dbReference type="Gene3D" id="2.60.40.1730">
    <property type="entry name" value="tricorn interacting facor f3 domain"/>
    <property type="match status" value="1"/>
</dbReference>
<evidence type="ECO:0000313" key="19">
    <source>
        <dbReference type="Proteomes" id="UP000824540"/>
    </source>
</evidence>
<feature type="active site" description="Proton acceptor" evidence="13">
    <location>
        <position position="352"/>
    </location>
</feature>
<dbReference type="CDD" id="cd09601">
    <property type="entry name" value="M1_APN-Q_like"/>
    <property type="match status" value="1"/>
</dbReference>